<dbReference type="AlphaFoldDB" id="A0AAV8QAA0"/>
<organism evidence="2 3">
    <name type="scientific">Ensete ventricosum</name>
    <name type="common">Abyssinian banana</name>
    <name type="synonym">Musa ensete</name>
    <dbReference type="NCBI Taxonomy" id="4639"/>
    <lineage>
        <taxon>Eukaryota</taxon>
        <taxon>Viridiplantae</taxon>
        <taxon>Streptophyta</taxon>
        <taxon>Embryophyta</taxon>
        <taxon>Tracheophyta</taxon>
        <taxon>Spermatophyta</taxon>
        <taxon>Magnoliopsida</taxon>
        <taxon>Liliopsida</taxon>
        <taxon>Zingiberales</taxon>
        <taxon>Musaceae</taxon>
        <taxon>Ensete</taxon>
    </lineage>
</organism>
<dbReference type="Proteomes" id="UP001222027">
    <property type="component" value="Unassembled WGS sequence"/>
</dbReference>
<protein>
    <recommendedName>
        <fullName evidence="4">Small EDRK-rich factor-like N-terminal domain-containing protein</fullName>
    </recommendedName>
</protein>
<comment type="caution">
    <text evidence="2">The sequence shown here is derived from an EMBL/GenBank/DDBJ whole genome shotgun (WGS) entry which is preliminary data.</text>
</comment>
<evidence type="ECO:0000256" key="1">
    <source>
        <dbReference type="SAM" id="MobiDB-lite"/>
    </source>
</evidence>
<keyword evidence="3" id="KW-1185">Reference proteome</keyword>
<sequence length="80" mass="8578">MTATKKQQQKKEIALRSRAIARPGPPGSASSNISSSCQILFPPVYVSIPRVVAAPIWCHHANSSDSRAFSRVSARGVSMV</sequence>
<name>A0AAV8QAA0_ENSVE</name>
<gene>
    <name evidence="2" type="ORF">OPV22_030601</name>
</gene>
<accession>A0AAV8QAA0</accession>
<evidence type="ECO:0000313" key="3">
    <source>
        <dbReference type="Proteomes" id="UP001222027"/>
    </source>
</evidence>
<feature type="region of interest" description="Disordered" evidence="1">
    <location>
        <begin position="1"/>
        <end position="34"/>
    </location>
</feature>
<proteinExistence type="predicted"/>
<reference evidence="2 3" key="1">
    <citation type="submission" date="2022-12" db="EMBL/GenBank/DDBJ databases">
        <title>Chromosome-scale assembly of the Ensete ventricosum genome.</title>
        <authorList>
            <person name="Dussert Y."/>
            <person name="Stocks J."/>
            <person name="Wendawek A."/>
            <person name="Woldeyes F."/>
            <person name="Nichols R.A."/>
            <person name="Borrell J.S."/>
        </authorList>
    </citation>
    <scope>NUCLEOTIDE SEQUENCE [LARGE SCALE GENOMIC DNA]</scope>
    <source>
        <strain evidence="3">cv. Maze</strain>
        <tissue evidence="2">Seeds</tissue>
    </source>
</reference>
<dbReference type="EMBL" id="JAQQAF010000008">
    <property type="protein sequence ID" value="KAJ8468049.1"/>
    <property type="molecule type" value="Genomic_DNA"/>
</dbReference>
<evidence type="ECO:0000313" key="2">
    <source>
        <dbReference type="EMBL" id="KAJ8468049.1"/>
    </source>
</evidence>
<evidence type="ECO:0008006" key="4">
    <source>
        <dbReference type="Google" id="ProtNLM"/>
    </source>
</evidence>